<gene>
    <name evidence="2" type="ORF">JTJ23_12435</name>
</gene>
<dbReference type="InterPro" id="IPR053154">
    <property type="entry name" value="c-di-AMP_regulator"/>
</dbReference>
<organism evidence="2 3">
    <name type="scientific">Fusicatenibacter saccharivorans</name>
    <dbReference type="NCBI Taxonomy" id="1150298"/>
    <lineage>
        <taxon>Bacteria</taxon>
        <taxon>Bacillati</taxon>
        <taxon>Bacillota</taxon>
        <taxon>Clostridia</taxon>
        <taxon>Lachnospirales</taxon>
        <taxon>Lachnospiraceae</taxon>
        <taxon>Fusicatenibacter</taxon>
    </lineage>
</organism>
<proteinExistence type="predicted"/>
<reference evidence="2" key="1">
    <citation type="submission" date="2021-02" db="EMBL/GenBank/DDBJ databases">
        <title>Metagenome-assembled genomes from human diarrheal sample B26.</title>
        <authorList>
            <person name="Ateba T.P."/>
            <person name="Alayande K.A."/>
            <person name="Mwanza M."/>
        </authorList>
    </citation>
    <scope>NUCLEOTIDE SEQUENCE</scope>
    <source>
        <strain evidence="2">06WH</strain>
    </source>
</reference>
<comment type="caution">
    <text evidence="2">The sequence shown here is derived from an EMBL/GenBank/DDBJ whole genome shotgun (WGS) entry which is preliminary data.</text>
</comment>
<dbReference type="PANTHER" id="PTHR37804:SF1">
    <property type="entry name" value="CDAA REGULATORY PROTEIN CDAR"/>
    <property type="match status" value="1"/>
</dbReference>
<dbReference type="Gene3D" id="2.170.120.30">
    <property type="match status" value="2"/>
</dbReference>
<evidence type="ECO:0000313" key="3">
    <source>
        <dbReference type="Proteomes" id="UP000737612"/>
    </source>
</evidence>
<protein>
    <recommendedName>
        <fullName evidence="4">YbbR-like protein</fullName>
    </recommendedName>
</protein>
<keyword evidence="1" id="KW-0812">Transmembrane</keyword>
<dbReference type="InterPro" id="IPR012505">
    <property type="entry name" value="YbbR"/>
</dbReference>
<name>A0A939CGM3_9FIRM</name>
<dbReference type="Proteomes" id="UP000737612">
    <property type="component" value="Unassembled WGS sequence"/>
</dbReference>
<keyword evidence="1" id="KW-1133">Transmembrane helix</keyword>
<dbReference type="PANTHER" id="PTHR37804">
    <property type="entry name" value="CDAA REGULATORY PROTEIN CDAR"/>
    <property type="match status" value="1"/>
</dbReference>
<feature type="transmembrane region" description="Helical" evidence="1">
    <location>
        <begin position="12"/>
        <end position="30"/>
    </location>
</feature>
<dbReference type="Gene3D" id="2.170.120.40">
    <property type="entry name" value="YbbR-like domain"/>
    <property type="match status" value="2"/>
</dbReference>
<dbReference type="EMBL" id="JAFHBD010000062">
    <property type="protein sequence ID" value="MBN2954366.1"/>
    <property type="molecule type" value="Genomic_DNA"/>
</dbReference>
<sequence length="438" mass="47646">MKKKILKKLLNNLPLKILSILIAIVIWYVVVSVNDPIVKERFDVPVQVTNEAYIAAGKKTYQIAEEYQTVTVTVTDNNSVVSQLKASDITVTADLTQIVTMDTNPVYVPIKAACSMVKQEKLSTVTATIPVEIEDVDSEKFPITIDAGNTKPAKDYEVGTMTSDPESITISGPTSLINKISSVVAKVDVTNMRNSGTVTADLMIIDKNQDEMPESQMEFLNFDSGSPQVDVDIELWRRVSGIKLSALYSGTPADGYQIKNIYTTPEEITVAGSEEALAKLADEGNTIEIPEDYTSVAGQRSDVETTVDLSDVLADVTDLKVSSSSSASVTVHVTVMPNESREFELDVDQIETGNLQSTYTVLYDQTQLAIRIKASDKNLAKLDTSQINASIDLNGMGVGDYEVPVKITLPDGYELVDSVKTTIHIKEKAVANKTTGTN</sequence>
<keyword evidence="1" id="KW-0472">Membrane</keyword>
<dbReference type="Pfam" id="PF07949">
    <property type="entry name" value="YbbR"/>
    <property type="match status" value="3"/>
</dbReference>
<evidence type="ECO:0000256" key="1">
    <source>
        <dbReference type="SAM" id="Phobius"/>
    </source>
</evidence>
<evidence type="ECO:0008006" key="4">
    <source>
        <dbReference type="Google" id="ProtNLM"/>
    </source>
</evidence>
<accession>A0A939CGM3</accession>
<dbReference type="AlphaFoldDB" id="A0A939CGM3"/>
<evidence type="ECO:0000313" key="2">
    <source>
        <dbReference type="EMBL" id="MBN2954366.1"/>
    </source>
</evidence>